<dbReference type="GO" id="GO:0005886">
    <property type="term" value="C:plasma membrane"/>
    <property type="evidence" value="ECO:0007669"/>
    <property type="project" value="UniProtKB-SubCell"/>
</dbReference>
<dbReference type="AlphaFoldDB" id="A0A3R9QNB9"/>
<dbReference type="Pfam" id="PF04239">
    <property type="entry name" value="DUF421"/>
    <property type="match status" value="1"/>
</dbReference>
<keyword evidence="5 8" id="KW-1133">Transmembrane helix</keyword>
<evidence type="ECO:0000256" key="1">
    <source>
        <dbReference type="ARBA" id="ARBA00004651"/>
    </source>
</evidence>
<dbReference type="PANTHER" id="PTHR34582">
    <property type="entry name" value="UPF0702 TRANSMEMBRANE PROTEIN YCAP"/>
    <property type="match status" value="1"/>
</dbReference>
<evidence type="ECO:0000256" key="7">
    <source>
        <dbReference type="SAM" id="MobiDB-lite"/>
    </source>
</evidence>
<dbReference type="InterPro" id="IPR007353">
    <property type="entry name" value="DUF421"/>
</dbReference>
<protein>
    <submittedName>
        <fullName evidence="10">DUF421 domain-containing protein</fullName>
    </submittedName>
</protein>
<evidence type="ECO:0000313" key="10">
    <source>
        <dbReference type="EMBL" id="RSL34070.1"/>
    </source>
</evidence>
<evidence type="ECO:0000256" key="3">
    <source>
        <dbReference type="ARBA" id="ARBA00022475"/>
    </source>
</evidence>
<feature type="domain" description="YetF C-terminal" evidence="9">
    <location>
        <begin position="78"/>
        <end position="152"/>
    </location>
</feature>
<feature type="transmembrane region" description="Helical" evidence="8">
    <location>
        <begin position="31"/>
        <end position="50"/>
    </location>
</feature>
<proteinExistence type="inferred from homology"/>
<evidence type="ECO:0000256" key="6">
    <source>
        <dbReference type="ARBA" id="ARBA00023136"/>
    </source>
</evidence>
<keyword evidence="4 8" id="KW-0812">Transmembrane</keyword>
<sequence>MDLHFIWKAIVVVIGGVLILRLAGRKSISQLTVAQTVMMIAVGSLIIQPVGDRNIWITMLITFLMVATLFFIEYVVLKSNALETLIYGKGLVVVENGQINESNLKKLRLTVDMLEVRMRQQNIQHFTDLQWATIESNGQLGFMLKSDKQHATKEDIQMLKSLIESNQSNPPNGTSTTQAIVSDNIFTEVKNKKHKEKPKENLD</sequence>
<keyword evidence="11" id="KW-1185">Reference proteome</keyword>
<keyword evidence="6 8" id="KW-0472">Membrane</keyword>
<evidence type="ECO:0000256" key="8">
    <source>
        <dbReference type="SAM" id="Phobius"/>
    </source>
</evidence>
<feature type="region of interest" description="Disordered" evidence="7">
    <location>
        <begin position="164"/>
        <end position="203"/>
    </location>
</feature>
<reference evidence="10 11" key="1">
    <citation type="submission" date="2018-10" db="EMBL/GenBank/DDBJ databases">
        <title>Draft genome sequence of Bacillus salarius IM0101, isolated from a hypersaline soil in Inner Mongolia, China.</title>
        <authorList>
            <person name="Yamprayoonswat W."/>
            <person name="Boonvisut S."/>
            <person name="Jumpathong W."/>
            <person name="Sittihan S."/>
            <person name="Ruangsuj P."/>
            <person name="Wanthongcharoen S."/>
            <person name="Thongpramul N."/>
            <person name="Pimmason S."/>
            <person name="Yu B."/>
            <person name="Yasawong M."/>
        </authorList>
    </citation>
    <scope>NUCLEOTIDE SEQUENCE [LARGE SCALE GENOMIC DNA]</scope>
    <source>
        <strain evidence="10 11">IM0101</strain>
    </source>
</reference>
<comment type="similarity">
    <text evidence="2">Belongs to the UPF0702 family.</text>
</comment>
<evidence type="ECO:0000256" key="5">
    <source>
        <dbReference type="ARBA" id="ARBA00022989"/>
    </source>
</evidence>
<dbReference type="EMBL" id="RBVX01000005">
    <property type="protein sequence ID" value="RSL34070.1"/>
    <property type="molecule type" value="Genomic_DNA"/>
</dbReference>
<comment type="subcellular location">
    <subcellularLocation>
        <location evidence="1">Cell membrane</location>
        <topology evidence="1">Multi-pass membrane protein</topology>
    </subcellularLocation>
</comment>
<gene>
    <name evidence="10" type="ORF">D7Z54_08155</name>
</gene>
<feature type="transmembrane region" description="Helical" evidence="8">
    <location>
        <begin position="6"/>
        <end position="24"/>
    </location>
</feature>
<keyword evidence="3" id="KW-1003">Cell membrane</keyword>
<accession>A0A3R9QNB9</accession>
<dbReference type="Gene3D" id="3.30.240.20">
    <property type="entry name" value="bsu07140 like domains"/>
    <property type="match status" value="1"/>
</dbReference>
<dbReference type="OrthoDB" id="1796697at2"/>
<dbReference type="Proteomes" id="UP000275076">
    <property type="component" value="Unassembled WGS sequence"/>
</dbReference>
<feature type="compositionally biased region" description="Polar residues" evidence="7">
    <location>
        <begin position="164"/>
        <end position="185"/>
    </location>
</feature>
<comment type="caution">
    <text evidence="10">The sequence shown here is derived from an EMBL/GenBank/DDBJ whole genome shotgun (WGS) entry which is preliminary data.</text>
</comment>
<dbReference type="InterPro" id="IPR023090">
    <property type="entry name" value="UPF0702_alpha/beta_dom_sf"/>
</dbReference>
<name>A0A3R9QNB9_9BACI</name>
<evidence type="ECO:0000313" key="11">
    <source>
        <dbReference type="Proteomes" id="UP000275076"/>
    </source>
</evidence>
<organism evidence="10 11">
    <name type="scientific">Salibacterium salarium</name>
    <dbReference type="NCBI Taxonomy" id="284579"/>
    <lineage>
        <taxon>Bacteria</taxon>
        <taxon>Bacillati</taxon>
        <taxon>Bacillota</taxon>
        <taxon>Bacilli</taxon>
        <taxon>Bacillales</taxon>
        <taxon>Bacillaceae</taxon>
    </lineage>
</organism>
<evidence type="ECO:0000259" key="9">
    <source>
        <dbReference type="Pfam" id="PF04239"/>
    </source>
</evidence>
<evidence type="ECO:0000256" key="2">
    <source>
        <dbReference type="ARBA" id="ARBA00006448"/>
    </source>
</evidence>
<dbReference type="PANTHER" id="PTHR34582:SF2">
    <property type="entry name" value="UPF0702 TRANSMEMBRANE PROTEIN YDFR"/>
    <property type="match status" value="1"/>
</dbReference>
<evidence type="ECO:0000256" key="4">
    <source>
        <dbReference type="ARBA" id="ARBA00022692"/>
    </source>
</evidence>
<feature type="transmembrane region" description="Helical" evidence="8">
    <location>
        <begin position="56"/>
        <end position="77"/>
    </location>
</feature>